<feature type="non-terminal residue" evidence="2">
    <location>
        <position position="1"/>
    </location>
</feature>
<feature type="non-terminal residue" evidence="2">
    <location>
        <position position="89"/>
    </location>
</feature>
<protein>
    <submittedName>
        <fullName evidence="2">Soluble [2Fe-2S] ferredoxin</fullName>
    </submittedName>
</protein>
<feature type="compositionally biased region" description="Basic and acidic residues" evidence="1">
    <location>
        <begin position="42"/>
        <end position="58"/>
    </location>
</feature>
<feature type="region of interest" description="Disordered" evidence="1">
    <location>
        <begin position="1"/>
        <end position="89"/>
    </location>
</feature>
<reference evidence="2" key="1">
    <citation type="submission" date="2020-02" db="EMBL/GenBank/DDBJ databases">
        <authorList>
            <person name="Meier V. D."/>
        </authorList>
    </citation>
    <scope>NUCLEOTIDE SEQUENCE</scope>
    <source>
        <strain evidence="2">AVDCRST_MAG02</strain>
    </source>
</reference>
<name>A0A6J4QDY0_9ACTN</name>
<evidence type="ECO:0000256" key="1">
    <source>
        <dbReference type="SAM" id="MobiDB-lite"/>
    </source>
</evidence>
<feature type="compositionally biased region" description="Basic residues" evidence="1">
    <location>
        <begin position="59"/>
        <end position="89"/>
    </location>
</feature>
<gene>
    <name evidence="2" type="ORF">AVDCRST_MAG02-159</name>
</gene>
<organism evidence="2">
    <name type="scientific">uncultured Rubrobacteraceae bacterium</name>
    <dbReference type="NCBI Taxonomy" id="349277"/>
    <lineage>
        <taxon>Bacteria</taxon>
        <taxon>Bacillati</taxon>
        <taxon>Actinomycetota</taxon>
        <taxon>Rubrobacteria</taxon>
        <taxon>Rubrobacterales</taxon>
        <taxon>Rubrobacteraceae</taxon>
        <taxon>environmental samples</taxon>
    </lineage>
</organism>
<proteinExistence type="predicted"/>
<accession>A0A6J4QDY0</accession>
<sequence>GEEAQGYLREERPDPGGCGGRVHPRSGRGRRAQPPLRLPQRHVHDVHPEVPGGRDRPGHGLRHRGRRARQRPAPHLHRQPALRCGPRRL</sequence>
<feature type="compositionally biased region" description="Basic residues" evidence="1">
    <location>
        <begin position="22"/>
        <end position="31"/>
    </location>
</feature>
<dbReference type="EMBL" id="CADCVH010000001">
    <property type="protein sequence ID" value="CAA9442064.1"/>
    <property type="molecule type" value="Genomic_DNA"/>
</dbReference>
<evidence type="ECO:0000313" key="2">
    <source>
        <dbReference type="EMBL" id="CAA9442064.1"/>
    </source>
</evidence>
<dbReference type="AlphaFoldDB" id="A0A6J4QDY0"/>